<dbReference type="Proteomes" id="UP000055048">
    <property type="component" value="Unassembled WGS sequence"/>
</dbReference>
<dbReference type="EMBL" id="JYDJ01000433">
    <property type="protein sequence ID" value="KRX35516.1"/>
    <property type="molecule type" value="Genomic_DNA"/>
</dbReference>
<dbReference type="AlphaFoldDB" id="A0A0V0T927"/>
<reference evidence="2 3" key="1">
    <citation type="submission" date="2015-01" db="EMBL/GenBank/DDBJ databases">
        <title>Evolution of Trichinella species and genotypes.</title>
        <authorList>
            <person name="Korhonen P.K."/>
            <person name="Edoardo P."/>
            <person name="Giuseppe L.R."/>
            <person name="Gasser R.B."/>
        </authorList>
    </citation>
    <scope>NUCLEOTIDE SEQUENCE [LARGE SCALE GENOMIC DNA]</scope>
    <source>
        <strain evidence="2">ISS417</strain>
    </source>
</reference>
<gene>
    <name evidence="2" type="ORF">T05_6574</name>
</gene>
<keyword evidence="3" id="KW-1185">Reference proteome</keyword>
<feature type="region of interest" description="Disordered" evidence="1">
    <location>
        <begin position="50"/>
        <end position="70"/>
    </location>
</feature>
<evidence type="ECO:0000313" key="3">
    <source>
        <dbReference type="Proteomes" id="UP000055048"/>
    </source>
</evidence>
<evidence type="ECO:0000256" key="1">
    <source>
        <dbReference type="SAM" id="MobiDB-lite"/>
    </source>
</evidence>
<feature type="compositionally biased region" description="Polar residues" evidence="1">
    <location>
        <begin position="51"/>
        <end position="60"/>
    </location>
</feature>
<sequence length="70" mass="7794">MTKKFIINLTNINHVAQSELNSTEMHILTREASAISSQPSDDSLTVRGTRIATSTNSGVRTSERLHRQLQ</sequence>
<proteinExistence type="predicted"/>
<feature type="compositionally biased region" description="Basic and acidic residues" evidence="1">
    <location>
        <begin position="61"/>
        <end position="70"/>
    </location>
</feature>
<name>A0A0V0T927_9BILA</name>
<accession>A0A0V0T927</accession>
<evidence type="ECO:0000313" key="2">
    <source>
        <dbReference type="EMBL" id="KRX35516.1"/>
    </source>
</evidence>
<comment type="caution">
    <text evidence="2">The sequence shown here is derived from an EMBL/GenBank/DDBJ whole genome shotgun (WGS) entry which is preliminary data.</text>
</comment>
<organism evidence="2 3">
    <name type="scientific">Trichinella murrelli</name>
    <dbReference type="NCBI Taxonomy" id="144512"/>
    <lineage>
        <taxon>Eukaryota</taxon>
        <taxon>Metazoa</taxon>
        <taxon>Ecdysozoa</taxon>
        <taxon>Nematoda</taxon>
        <taxon>Enoplea</taxon>
        <taxon>Dorylaimia</taxon>
        <taxon>Trichinellida</taxon>
        <taxon>Trichinellidae</taxon>
        <taxon>Trichinella</taxon>
    </lineage>
</organism>
<protein>
    <submittedName>
        <fullName evidence="2">Uncharacterized protein</fullName>
    </submittedName>
</protein>